<keyword evidence="1" id="KW-0328">Glycosyltransferase</keyword>
<dbReference type="PANTHER" id="PTHR30160:SF1">
    <property type="entry name" value="LIPOPOLYSACCHARIDE 1,2-N-ACETYLGLUCOSAMINETRANSFERASE-RELATED"/>
    <property type="match status" value="1"/>
</dbReference>
<dbReference type="AlphaFoldDB" id="A0A848B431"/>
<dbReference type="InterPro" id="IPR051199">
    <property type="entry name" value="LPS_LOS_Heptosyltrfase"/>
</dbReference>
<dbReference type="Gene3D" id="3.40.50.2000">
    <property type="entry name" value="Glycogen Phosphorylase B"/>
    <property type="match status" value="2"/>
</dbReference>
<dbReference type="GO" id="GO:0005829">
    <property type="term" value="C:cytosol"/>
    <property type="evidence" value="ECO:0007669"/>
    <property type="project" value="TreeGrafter"/>
</dbReference>
<protein>
    <submittedName>
        <fullName evidence="3">Glycosyltransferase family 9 protein</fullName>
    </submittedName>
</protein>
<gene>
    <name evidence="3" type="ORF">HF878_04185</name>
</gene>
<evidence type="ECO:0000256" key="2">
    <source>
        <dbReference type="ARBA" id="ARBA00022679"/>
    </source>
</evidence>
<dbReference type="GO" id="GO:0009244">
    <property type="term" value="P:lipopolysaccharide core region biosynthetic process"/>
    <property type="evidence" value="ECO:0007669"/>
    <property type="project" value="TreeGrafter"/>
</dbReference>
<dbReference type="Pfam" id="PF01075">
    <property type="entry name" value="Glyco_transf_9"/>
    <property type="match status" value="1"/>
</dbReference>
<organism evidence="3 4">
    <name type="scientific">Selenomonas bovis</name>
    <dbReference type="NCBI Taxonomy" id="416586"/>
    <lineage>
        <taxon>Bacteria</taxon>
        <taxon>Bacillati</taxon>
        <taxon>Bacillota</taxon>
        <taxon>Negativicutes</taxon>
        <taxon>Selenomonadales</taxon>
        <taxon>Selenomonadaceae</taxon>
        <taxon>Selenomonas</taxon>
    </lineage>
</organism>
<dbReference type="SUPFAM" id="SSF53756">
    <property type="entry name" value="UDP-Glycosyltransferase/glycogen phosphorylase"/>
    <property type="match status" value="1"/>
</dbReference>
<sequence length="359" mass="39199">MRNSSALPPRARILIVRLSSIGDVLHTTTVVHNLRRLAPDAEITWLASPPASTLLETNPDIDRLLVFDRRPIDEAGAHLRLRTCWRELKKARALLAPYTFDITLDLQGLFLTGLLTRLSKAPRRIGIHERHEGNPLFMTEMAPDIPDPHKIRRYYTALAPLGFPQETLHPGPVLCLPPALSGFAADFWAAHGIDAARPILIVCVRTTWPDKNWPPARFGEALRAVPEQVQIVFTGAKGDRPFIEEAQRAIGGARPSLSIAGETSLLELAALMKSAALLLTGDTGPLYIAEAVGTPTLSLWGPTSPAIYGPLTSGHTFIESPYPCRACCRTHCKKKNNACMAAIAPADVAEKLSEMLGRC</sequence>
<proteinExistence type="predicted"/>
<keyword evidence="4" id="KW-1185">Reference proteome</keyword>
<keyword evidence="2 3" id="KW-0808">Transferase</keyword>
<dbReference type="GO" id="GO:0008713">
    <property type="term" value="F:ADP-heptose-lipopolysaccharide heptosyltransferase activity"/>
    <property type="evidence" value="ECO:0007669"/>
    <property type="project" value="TreeGrafter"/>
</dbReference>
<dbReference type="CDD" id="cd03789">
    <property type="entry name" value="GT9_LPS_heptosyltransferase"/>
    <property type="match status" value="1"/>
</dbReference>
<dbReference type="RefSeq" id="WP_170077287.1">
    <property type="nucleotide sequence ID" value="NZ_JABAFA010000009.1"/>
</dbReference>
<dbReference type="InterPro" id="IPR002201">
    <property type="entry name" value="Glyco_trans_9"/>
</dbReference>
<dbReference type="EMBL" id="JABAFA010000009">
    <property type="protein sequence ID" value="NMD98683.1"/>
    <property type="molecule type" value="Genomic_DNA"/>
</dbReference>
<reference evidence="3 4" key="1">
    <citation type="submission" date="2020-04" db="EMBL/GenBank/DDBJ databases">
        <authorList>
            <person name="Hitch T.C.A."/>
            <person name="Wylensek D."/>
            <person name="Clavel T."/>
        </authorList>
    </citation>
    <scope>NUCLEOTIDE SEQUENCE [LARGE SCALE GENOMIC DNA]</scope>
    <source>
        <strain evidence="3 4">PG-130-P53-12</strain>
    </source>
</reference>
<evidence type="ECO:0000256" key="1">
    <source>
        <dbReference type="ARBA" id="ARBA00022676"/>
    </source>
</evidence>
<dbReference type="PANTHER" id="PTHR30160">
    <property type="entry name" value="TETRAACYLDISACCHARIDE 4'-KINASE-RELATED"/>
    <property type="match status" value="1"/>
</dbReference>
<name>A0A848B431_9FIRM</name>
<accession>A0A848B431</accession>
<dbReference type="Proteomes" id="UP000543804">
    <property type="component" value="Unassembled WGS sequence"/>
</dbReference>
<comment type="caution">
    <text evidence="3">The sequence shown here is derived from an EMBL/GenBank/DDBJ whole genome shotgun (WGS) entry which is preliminary data.</text>
</comment>
<evidence type="ECO:0000313" key="3">
    <source>
        <dbReference type="EMBL" id="NMD98683.1"/>
    </source>
</evidence>
<evidence type="ECO:0000313" key="4">
    <source>
        <dbReference type="Proteomes" id="UP000543804"/>
    </source>
</evidence>